<dbReference type="Gene3D" id="3.40.309.10">
    <property type="entry name" value="Aldehyde Dehydrogenase, Chain A, domain 2"/>
    <property type="match status" value="1"/>
</dbReference>
<dbReference type="WBParaSite" id="GPUH_0000697201-mRNA-1">
    <property type="protein sequence ID" value="GPUH_0000697201-mRNA-1"/>
    <property type="gene ID" value="GPUH_0000697201"/>
</dbReference>
<dbReference type="AlphaFoldDB" id="A0A183DE22"/>
<evidence type="ECO:0000313" key="8">
    <source>
        <dbReference type="WBParaSite" id="GPUH_0000697201-mRNA-1"/>
    </source>
</evidence>
<dbReference type="InterPro" id="IPR015590">
    <property type="entry name" value="Aldehyde_DH_dom"/>
</dbReference>
<gene>
    <name evidence="6" type="ORF">GPUH_LOCUS6964</name>
</gene>
<dbReference type="PROSITE" id="PS00070">
    <property type="entry name" value="ALDEHYDE_DEHYDR_CYS"/>
    <property type="match status" value="1"/>
</dbReference>
<reference evidence="8" key="1">
    <citation type="submission" date="2016-06" db="UniProtKB">
        <authorList>
            <consortium name="WormBaseParasite"/>
        </authorList>
    </citation>
    <scope>IDENTIFICATION</scope>
</reference>
<accession>A0A183DE22</accession>
<dbReference type="GO" id="GO:0009450">
    <property type="term" value="P:gamma-aminobutyric acid catabolic process"/>
    <property type="evidence" value="ECO:0007669"/>
    <property type="project" value="TreeGrafter"/>
</dbReference>
<dbReference type="EMBL" id="UYRT01017246">
    <property type="protein sequence ID" value="VDK56733.1"/>
    <property type="molecule type" value="Genomic_DNA"/>
</dbReference>
<dbReference type="InterPro" id="IPR016163">
    <property type="entry name" value="Ald_DH_C"/>
</dbReference>
<dbReference type="GO" id="GO:0004777">
    <property type="term" value="F:succinate-semialdehyde dehydrogenase (NAD+) activity"/>
    <property type="evidence" value="ECO:0007669"/>
    <property type="project" value="UniProtKB-EC"/>
</dbReference>
<dbReference type="InterPro" id="IPR016160">
    <property type="entry name" value="Ald_DH_CS_CYS"/>
</dbReference>
<protein>
    <recommendedName>
        <fullName evidence="2">Succinate-semialdehyde dehydrogenase, mitochondrial</fullName>
        <ecNumber evidence="1">1.2.1.24</ecNumber>
    </recommendedName>
    <alternativeName>
        <fullName evidence="4">NAD(+)-dependent succinic semialdehyde dehydrogenase</fullName>
    </alternativeName>
</protein>
<evidence type="ECO:0000313" key="7">
    <source>
        <dbReference type="Proteomes" id="UP000271098"/>
    </source>
</evidence>
<feature type="domain" description="Aldehyde dehydrogenase" evidence="5">
    <location>
        <begin position="2"/>
        <end position="139"/>
    </location>
</feature>
<dbReference type="EC" id="1.2.1.24" evidence="1"/>
<keyword evidence="3" id="KW-0560">Oxidoreductase</keyword>
<evidence type="ECO:0000256" key="3">
    <source>
        <dbReference type="ARBA" id="ARBA00023002"/>
    </source>
</evidence>
<proteinExistence type="predicted"/>
<dbReference type="GO" id="GO:0005739">
    <property type="term" value="C:mitochondrion"/>
    <property type="evidence" value="ECO:0007669"/>
    <property type="project" value="TreeGrafter"/>
</dbReference>
<dbReference type="SUPFAM" id="SSF53720">
    <property type="entry name" value="ALDH-like"/>
    <property type="match status" value="1"/>
</dbReference>
<name>A0A183DE22_9BILA</name>
<evidence type="ECO:0000313" key="6">
    <source>
        <dbReference type="EMBL" id="VDK56733.1"/>
    </source>
</evidence>
<dbReference type="InterPro" id="IPR016161">
    <property type="entry name" value="Ald_DH/histidinol_DH"/>
</dbReference>
<evidence type="ECO:0000256" key="4">
    <source>
        <dbReference type="ARBA" id="ARBA00030806"/>
    </source>
</evidence>
<evidence type="ECO:0000256" key="1">
    <source>
        <dbReference type="ARBA" id="ARBA00013051"/>
    </source>
</evidence>
<dbReference type="Pfam" id="PF00171">
    <property type="entry name" value="Aldedh"/>
    <property type="match status" value="1"/>
</dbReference>
<dbReference type="PANTHER" id="PTHR43353:SF5">
    <property type="entry name" value="SUCCINATE-SEMIALDEHYDE DEHYDROGENASE, MITOCHONDRIAL"/>
    <property type="match status" value="1"/>
</dbReference>
<sequence length="162" mass="17610">MASKFRNSGQTCICANRIYVHSWIHDSYVDSLKSEISKLVVGDGMKPGVTQGPLINEQAVQKVEGLVADALQKGARIVTGGKRVPGTTCYEPTLLTGVTQDMDITRTEIFGPVVPVQKFETEDEVLNLANQGRTGLAGQCAFQTSSLFYVIFTEYIHALALV</sequence>
<dbReference type="OrthoDB" id="310895at2759"/>
<dbReference type="InterPro" id="IPR050740">
    <property type="entry name" value="Aldehyde_DH_Superfamily"/>
</dbReference>
<keyword evidence="7" id="KW-1185">Reference proteome</keyword>
<evidence type="ECO:0000259" key="5">
    <source>
        <dbReference type="Pfam" id="PF00171"/>
    </source>
</evidence>
<dbReference type="PANTHER" id="PTHR43353">
    <property type="entry name" value="SUCCINATE-SEMIALDEHYDE DEHYDROGENASE, MITOCHONDRIAL"/>
    <property type="match status" value="1"/>
</dbReference>
<dbReference type="Proteomes" id="UP000271098">
    <property type="component" value="Unassembled WGS sequence"/>
</dbReference>
<evidence type="ECO:0000256" key="2">
    <source>
        <dbReference type="ARBA" id="ARBA00019842"/>
    </source>
</evidence>
<reference evidence="6 7" key="2">
    <citation type="submission" date="2018-11" db="EMBL/GenBank/DDBJ databases">
        <authorList>
            <consortium name="Pathogen Informatics"/>
        </authorList>
    </citation>
    <scope>NUCLEOTIDE SEQUENCE [LARGE SCALE GENOMIC DNA]</scope>
</reference>
<organism evidence="8">
    <name type="scientific">Gongylonema pulchrum</name>
    <dbReference type="NCBI Taxonomy" id="637853"/>
    <lineage>
        <taxon>Eukaryota</taxon>
        <taxon>Metazoa</taxon>
        <taxon>Ecdysozoa</taxon>
        <taxon>Nematoda</taxon>
        <taxon>Chromadorea</taxon>
        <taxon>Rhabditida</taxon>
        <taxon>Spirurina</taxon>
        <taxon>Spiruromorpha</taxon>
        <taxon>Spiruroidea</taxon>
        <taxon>Gongylonematidae</taxon>
        <taxon>Gongylonema</taxon>
    </lineage>
</organism>